<protein>
    <submittedName>
        <fullName evidence="2">Transcriptional regulator</fullName>
    </submittedName>
</protein>
<accession>A0A5M5BWI7</accession>
<name>A0A5M5BWI7_BACOV</name>
<proteinExistence type="predicted"/>
<reference evidence="2 3" key="1">
    <citation type="journal article" date="2019" name="Nat. Med.">
        <title>A library of human gut bacterial isolates paired with longitudinal multiomics data enables mechanistic microbiome research.</title>
        <authorList>
            <person name="Poyet M."/>
            <person name="Groussin M."/>
            <person name="Gibbons S.M."/>
            <person name="Avila-Pacheco J."/>
            <person name="Jiang X."/>
            <person name="Kearney S.M."/>
            <person name="Perrotta A.R."/>
            <person name="Berdy B."/>
            <person name="Zhao S."/>
            <person name="Lieberman T.D."/>
            <person name="Swanson P.K."/>
            <person name="Smith M."/>
            <person name="Roesemann S."/>
            <person name="Alexander J.E."/>
            <person name="Rich S.A."/>
            <person name="Livny J."/>
            <person name="Vlamakis H."/>
            <person name="Clish C."/>
            <person name="Bullock K."/>
            <person name="Deik A."/>
            <person name="Scott J."/>
            <person name="Pierce K.A."/>
            <person name="Xavier R.J."/>
            <person name="Alm E.J."/>
        </authorList>
    </citation>
    <scope>NUCLEOTIDE SEQUENCE [LARGE SCALE GENOMIC DNA]</scope>
    <source>
        <strain evidence="2 3">BIOML-A163</strain>
    </source>
</reference>
<evidence type="ECO:0000313" key="2">
    <source>
        <dbReference type="EMBL" id="KAA3935043.1"/>
    </source>
</evidence>
<sequence>MNENLRFISIIDELKSKGVIADYVQVAANLQTNKAGISDIKSGRKKLSIDLLRRMKLSYPNINIEWVIMGEGEMFHTDTPASNKPQTPELSSLLALIREKEEIIREQDREIGRLEERIRQMTIEKEKHVSDASISGTANVG</sequence>
<dbReference type="EMBL" id="VWLE01000757">
    <property type="protein sequence ID" value="KAA3935043.1"/>
    <property type="molecule type" value="Genomic_DNA"/>
</dbReference>
<gene>
    <name evidence="2" type="ORF">F3D71_28465</name>
</gene>
<comment type="caution">
    <text evidence="2">The sequence shown here is derived from an EMBL/GenBank/DDBJ whole genome shotgun (WGS) entry which is preliminary data.</text>
</comment>
<evidence type="ECO:0000313" key="3">
    <source>
        <dbReference type="Proteomes" id="UP000323717"/>
    </source>
</evidence>
<evidence type="ECO:0000256" key="1">
    <source>
        <dbReference type="SAM" id="Coils"/>
    </source>
</evidence>
<feature type="coiled-coil region" evidence="1">
    <location>
        <begin position="90"/>
        <end position="131"/>
    </location>
</feature>
<organism evidence="2 3">
    <name type="scientific">Bacteroides ovatus</name>
    <dbReference type="NCBI Taxonomy" id="28116"/>
    <lineage>
        <taxon>Bacteria</taxon>
        <taxon>Pseudomonadati</taxon>
        <taxon>Bacteroidota</taxon>
        <taxon>Bacteroidia</taxon>
        <taxon>Bacteroidales</taxon>
        <taxon>Bacteroidaceae</taxon>
        <taxon>Bacteroides</taxon>
    </lineage>
</organism>
<dbReference type="Proteomes" id="UP000323717">
    <property type="component" value="Unassembled WGS sequence"/>
</dbReference>
<dbReference type="AlphaFoldDB" id="A0A5M5BWI7"/>
<keyword evidence="1" id="KW-0175">Coiled coil</keyword>